<dbReference type="SUPFAM" id="SSF53474">
    <property type="entry name" value="alpha/beta-Hydrolases"/>
    <property type="match status" value="1"/>
</dbReference>
<evidence type="ECO:0000259" key="2">
    <source>
        <dbReference type="Pfam" id="PF00930"/>
    </source>
</evidence>
<name>A0A2X0KDW2_9ACTN</name>
<feature type="domain" description="Dipeptidylpeptidase IV N-terminal" evidence="2">
    <location>
        <begin position="126"/>
        <end position="444"/>
    </location>
</feature>
<gene>
    <name evidence="3" type="ORF">DN069_13950</name>
</gene>
<evidence type="ECO:0000313" key="3">
    <source>
        <dbReference type="EMBL" id="RAG85080.1"/>
    </source>
</evidence>
<feature type="domain" description="Peptidase S9 prolyl oligopeptidase catalytic" evidence="1">
    <location>
        <begin position="534"/>
        <end position="728"/>
    </location>
</feature>
<dbReference type="InterPro" id="IPR029058">
    <property type="entry name" value="AB_hydrolase_fold"/>
</dbReference>
<dbReference type="OrthoDB" id="9812921at2"/>
<dbReference type="EMBL" id="QKYN01000053">
    <property type="protein sequence ID" value="RAG85080.1"/>
    <property type="molecule type" value="Genomic_DNA"/>
</dbReference>
<evidence type="ECO:0000259" key="1">
    <source>
        <dbReference type="Pfam" id="PF00326"/>
    </source>
</evidence>
<dbReference type="SUPFAM" id="SSF82171">
    <property type="entry name" value="DPP6 N-terminal domain-like"/>
    <property type="match status" value="1"/>
</dbReference>
<dbReference type="Pfam" id="PF00326">
    <property type="entry name" value="Peptidase_S9"/>
    <property type="match status" value="1"/>
</dbReference>
<dbReference type="RefSeq" id="WP_111501301.1">
    <property type="nucleotide sequence ID" value="NZ_QKYN01000053.1"/>
</dbReference>
<dbReference type="AlphaFoldDB" id="A0A2X0KDW2"/>
<dbReference type="Gene3D" id="2.140.10.30">
    <property type="entry name" value="Dipeptidylpeptidase IV, N-terminal domain"/>
    <property type="match status" value="1"/>
</dbReference>
<comment type="caution">
    <text evidence="3">The sequence shown here is derived from an EMBL/GenBank/DDBJ whole genome shotgun (WGS) entry which is preliminary data.</text>
</comment>
<accession>A0A2X0KDW2</accession>
<protein>
    <submittedName>
        <fullName evidence="3">S9 family peptidase</fullName>
    </submittedName>
</protein>
<dbReference type="InterPro" id="IPR050278">
    <property type="entry name" value="Serine_Prot_S9B/DPPIV"/>
</dbReference>
<evidence type="ECO:0000313" key="4">
    <source>
        <dbReference type="Proteomes" id="UP000248889"/>
    </source>
</evidence>
<dbReference type="Gene3D" id="3.40.50.1820">
    <property type="entry name" value="alpha/beta hydrolase"/>
    <property type="match status" value="1"/>
</dbReference>
<proteinExistence type="predicted"/>
<sequence>MRSYSTAEQLMRRRGELVRAEKVRPRWLGDGNRFWYAVNTATGKRFVLVDPQKGIRQEAFDHERLAEALAEASGQDVQAGALPFPMIQPLADTVEFDAFGRHWRWHRADHQLEEAGDPATGNPLEVVAPDGKHAVYRSGRDLRVRALDGSDDRALTCDGTEDDDWGANPDYLMYSTLVTKLGLPHLPPAVAWSADSTRVLTHRTAQHGVRRTHLLRAAPAGGGEPELLSPRFPVPGDEHLPLAEFAVLDVASGTVTFAQGEPVAMSAMSPVMQQWAWWAEDGSAAYYLNRSRDARTLSLHRLDPATGEVRVLVTERGDTRVEPAQQQLQKPNVRVLSGGAEVLWYSQADGHGHLYLYSGHNGEQLAQITSGPYGVQEILRVDEARRTVWFTASGLVGEDPYRRSVCRANLDGTGFTRLTDDDLDHVVTVAPGGEVFVDSASTTSAAPVICVRDFDGRVLVELERTDITGLESAGWSAPERFTTRSADGSTLVYGVLYRPHGFDPAKRYPVIDTPYGLPTANRVSPSFDPGYYGYEAEALAALGFVVVGLDGRGSPGRDKAFHDASYGRLEDACGLDDHVAALRELATDRPWMDLDRVGVTGMSSGGFAAVRALLAYPETYRVGVAESGMHDFRLLEPGLAEAYQAPDDEAAWARLANTELADQLEGELLLIHGGIDDRVPIQVTLRLAERLIAHGKDFELLVVPDADHIYFGYEHYVTQRKWDFLVRRLLGVEPPAGYRLAPVPIDMEALAELFG</sequence>
<dbReference type="GO" id="GO:0006508">
    <property type="term" value="P:proteolysis"/>
    <property type="evidence" value="ECO:0007669"/>
    <property type="project" value="InterPro"/>
</dbReference>
<dbReference type="PANTHER" id="PTHR11731">
    <property type="entry name" value="PROTEASE FAMILY S9B,C DIPEPTIDYL-PEPTIDASE IV-RELATED"/>
    <property type="match status" value="1"/>
</dbReference>
<dbReference type="GO" id="GO:0008236">
    <property type="term" value="F:serine-type peptidase activity"/>
    <property type="evidence" value="ECO:0007669"/>
    <property type="project" value="InterPro"/>
</dbReference>
<dbReference type="Proteomes" id="UP000248889">
    <property type="component" value="Unassembled WGS sequence"/>
</dbReference>
<keyword evidence="4" id="KW-1185">Reference proteome</keyword>
<dbReference type="InterPro" id="IPR001375">
    <property type="entry name" value="Peptidase_S9_cat"/>
</dbReference>
<reference evidence="3 4" key="1">
    <citation type="submission" date="2018-06" db="EMBL/GenBank/DDBJ databases">
        <title>Streptacidiphilus pinicola sp. nov., isolated from pine grove soil.</title>
        <authorList>
            <person name="Roh S.G."/>
            <person name="Park S."/>
            <person name="Kim M.-K."/>
            <person name="Yun B.-R."/>
            <person name="Park J."/>
            <person name="Kim M.J."/>
            <person name="Kim Y.S."/>
            <person name="Kim S.B."/>
        </authorList>
    </citation>
    <scope>NUCLEOTIDE SEQUENCE [LARGE SCALE GENOMIC DNA]</scope>
    <source>
        <strain evidence="3 4">MMS16-CNU450</strain>
    </source>
</reference>
<dbReference type="InterPro" id="IPR002469">
    <property type="entry name" value="Peptidase_S9B_N"/>
</dbReference>
<dbReference type="Pfam" id="PF00930">
    <property type="entry name" value="DPPIV_N"/>
    <property type="match status" value="1"/>
</dbReference>
<organism evidence="3 4">
    <name type="scientific">Streptacidiphilus pinicola</name>
    <dbReference type="NCBI Taxonomy" id="2219663"/>
    <lineage>
        <taxon>Bacteria</taxon>
        <taxon>Bacillati</taxon>
        <taxon>Actinomycetota</taxon>
        <taxon>Actinomycetes</taxon>
        <taxon>Kitasatosporales</taxon>
        <taxon>Streptomycetaceae</taxon>
        <taxon>Streptacidiphilus</taxon>
    </lineage>
</organism>